<sequence>MLRAVIFDVDGTLIDSVPQHAKAWQDAFRDFGHDFPLEDIRRQIGKGGDHLLPVFLSEAEIEERGEALEKHRAEILKTRYLPTIKGFPEVRALVERLLADGRHLALASSAKADELQTYKTIAGIADLIETETSSDDAEASKPDPDIFEAALDRLDGIAPDEAVVIGDTPYDAEAARKAGLRTIGLLGGGWTAEELMQAGCIATYRDPAELLAAYDRSALGAPAM</sequence>
<evidence type="ECO:0000313" key="2">
    <source>
        <dbReference type="Proteomes" id="UP001224644"/>
    </source>
</evidence>
<dbReference type="InterPro" id="IPR036412">
    <property type="entry name" value="HAD-like_sf"/>
</dbReference>
<name>A0ABT8BDD2_9HYPH</name>
<dbReference type="NCBIfam" id="TIGR01509">
    <property type="entry name" value="HAD-SF-IA-v3"/>
    <property type="match status" value="1"/>
</dbReference>
<dbReference type="Proteomes" id="UP001224644">
    <property type="component" value="Unassembled WGS sequence"/>
</dbReference>
<dbReference type="InterPro" id="IPR023214">
    <property type="entry name" value="HAD_sf"/>
</dbReference>
<dbReference type="SFLD" id="SFLDS00003">
    <property type="entry name" value="Haloacid_Dehalogenase"/>
    <property type="match status" value="1"/>
</dbReference>
<proteinExistence type="predicted"/>
<dbReference type="SFLD" id="SFLDG01135">
    <property type="entry name" value="C1.5.6:_HAD__Beta-PGM__Phospha"/>
    <property type="match status" value="1"/>
</dbReference>
<dbReference type="EMBL" id="JAUFPX010000002">
    <property type="protein sequence ID" value="MDN3589239.1"/>
    <property type="molecule type" value="Genomic_DNA"/>
</dbReference>
<dbReference type="Pfam" id="PF13419">
    <property type="entry name" value="HAD_2"/>
    <property type="match status" value="1"/>
</dbReference>
<dbReference type="PRINTS" id="PR00413">
    <property type="entry name" value="HADHALOGNASE"/>
</dbReference>
<dbReference type="PANTHER" id="PTHR43434">
    <property type="entry name" value="PHOSPHOGLYCOLATE PHOSPHATASE"/>
    <property type="match status" value="1"/>
</dbReference>
<dbReference type="Gene3D" id="3.40.50.1000">
    <property type="entry name" value="HAD superfamily/HAD-like"/>
    <property type="match status" value="1"/>
</dbReference>
<keyword evidence="2" id="KW-1185">Reference proteome</keyword>
<evidence type="ECO:0000313" key="1">
    <source>
        <dbReference type="EMBL" id="MDN3589239.1"/>
    </source>
</evidence>
<dbReference type="InterPro" id="IPR006439">
    <property type="entry name" value="HAD-SF_hydro_IA"/>
</dbReference>
<dbReference type="Gene3D" id="1.10.150.240">
    <property type="entry name" value="Putative phosphatase, domain 2"/>
    <property type="match status" value="1"/>
</dbReference>
<dbReference type="SFLD" id="SFLDG01129">
    <property type="entry name" value="C1.5:_HAD__Beta-PGM__Phosphata"/>
    <property type="match status" value="1"/>
</dbReference>
<comment type="caution">
    <text evidence="1">The sequence shown here is derived from an EMBL/GenBank/DDBJ whole genome shotgun (WGS) entry which is preliminary data.</text>
</comment>
<keyword evidence="1" id="KW-0378">Hydrolase</keyword>
<dbReference type="NCBIfam" id="TIGR01549">
    <property type="entry name" value="HAD-SF-IA-v1"/>
    <property type="match status" value="1"/>
</dbReference>
<dbReference type="SUPFAM" id="SSF56784">
    <property type="entry name" value="HAD-like"/>
    <property type="match status" value="1"/>
</dbReference>
<dbReference type="RefSeq" id="WP_238223508.1">
    <property type="nucleotide sequence ID" value="NZ_BPQD01000007.1"/>
</dbReference>
<dbReference type="InterPro" id="IPR041492">
    <property type="entry name" value="HAD_2"/>
</dbReference>
<organism evidence="1 2">
    <name type="scientific">Methylobacterium adhaesivum</name>
    <dbReference type="NCBI Taxonomy" id="333297"/>
    <lineage>
        <taxon>Bacteria</taxon>
        <taxon>Pseudomonadati</taxon>
        <taxon>Pseudomonadota</taxon>
        <taxon>Alphaproteobacteria</taxon>
        <taxon>Hyphomicrobiales</taxon>
        <taxon>Methylobacteriaceae</taxon>
        <taxon>Methylobacterium</taxon>
    </lineage>
</organism>
<reference evidence="2" key="1">
    <citation type="journal article" date="2019" name="Int. J. Syst. Evol. Microbiol.">
        <title>The Global Catalogue of Microorganisms (GCM) 10K type strain sequencing project: providing services to taxonomists for standard genome sequencing and annotation.</title>
        <authorList>
            <consortium name="The Broad Institute Genomics Platform"/>
            <consortium name="The Broad Institute Genome Sequencing Center for Infectious Disease"/>
            <person name="Wu L."/>
            <person name="Ma J."/>
        </authorList>
    </citation>
    <scope>NUCLEOTIDE SEQUENCE [LARGE SCALE GENOMIC DNA]</scope>
    <source>
        <strain evidence="2">CECT 7069</strain>
    </source>
</reference>
<dbReference type="InterPro" id="IPR023198">
    <property type="entry name" value="PGP-like_dom2"/>
</dbReference>
<dbReference type="InterPro" id="IPR050155">
    <property type="entry name" value="HAD-like_hydrolase_sf"/>
</dbReference>
<dbReference type="PANTHER" id="PTHR43434:SF16">
    <property type="entry name" value="BLL8046 PROTEIN"/>
    <property type="match status" value="1"/>
</dbReference>
<gene>
    <name evidence="1" type="ORF">QWZ12_01295</name>
</gene>
<dbReference type="GO" id="GO:0016787">
    <property type="term" value="F:hydrolase activity"/>
    <property type="evidence" value="ECO:0007669"/>
    <property type="project" value="UniProtKB-KW"/>
</dbReference>
<dbReference type="EC" id="3.-.-.-" evidence="1"/>
<accession>A0ABT8BDD2</accession>
<protein>
    <submittedName>
        <fullName evidence="1">HAD family hydrolase</fullName>
        <ecNumber evidence="1">3.-.-.-</ecNumber>
    </submittedName>
</protein>